<keyword evidence="3" id="KW-1185">Reference proteome</keyword>
<reference evidence="2 3" key="1">
    <citation type="journal article" date="2021" name="Nat. Plants">
        <title>The Taxus genome provides insights into paclitaxel biosynthesis.</title>
        <authorList>
            <person name="Xiong X."/>
            <person name="Gou J."/>
            <person name="Liao Q."/>
            <person name="Li Y."/>
            <person name="Zhou Q."/>
            <person name="Bi G."/>
            <person name="Li C."/>
            <person name="Du R."/>
            <person name="Wang X."/>
            <person name="Sun T."/>
            <person name="Guo L."/>
            <person name="Liang H."/>
            <person name="Lu P."/>
            <person name="Wu Y."/>
            <person name="Zhang Z."/>
            <person name="Ro D.K."/>
            <person name="Shang Y."/>
            <person name="Huang S."/>
            <person name="Yan J."/>
        </authorList>
    </citation>
    <scope>NUCLEOTIDE SEQUENCE [LARGE SCALE GENOMIC DNA]</scope>
    <source>
        <strain evidence="2">Ta-2019</strain>
    </source>
</reference>
<proteinExistence type="predicted"/>
<evidence type="ECO:0000313" key="3">
    <source>
        <dbReference type="Proteomes" id="UP000824469"/>
    </source>
</evidence>
<dbReference type="AlphaFoldDB" id="A0AA38F5S2"/>
<feature type="region of interest" description="Disordered" evidence="1">
    <location>
        <begin position="30"/>
        <end position="55"/>
    </location>
</feature>
<evidence type="ECO:0000256" key="1">
    <source>
        <dbReference type="SAM" id="MobiDB-lite"/>
    </source>
</evidence>
<sequence>MGPLWVRSSQFSEIVLKEVDMNKKGSVTRLRKSERLVSSQSRPQPDTGCAKSETKLSKDDFDDVRKKVWFSCKAISVEAEGSLGGLAIAWNPNRFQGFPL</sequence>
<dbReference type="Proteomes" id="UP000824469">
    <property type="component" value="Unassembled WGS sequence"/>
</dbReference>
<dbReference type="EMBL" id="JAHRHJ020001232">
    <property type="protein sequence ID" value="KAH9293364.1"/>
    <property type="molecule type" value="Genomic_DNA"/>
</dbReference>
<protein>
    <submittedName>
        <fullName evidence="2">Uncharacterized protein</fullName>
    </submittedName>
</protein>
<organism evidence="2 3">
    <name type="scientific">Taxus chinensis</name>
    <name type="common">Chinese yew</name>
    <name type="synonym">Taxus wallichiana var. chinensis</name>
    <dbReference type="NCBI Taxonomy" id="29808"/>
    <lineage>
        <taxon>Eukaryota</taxon>
        <taxon>Viridiplantae</taxon>
        <taxon>Streptophyta</taxon>
        <taxon>Embryophyta</taxon>
        <taxon>Tracheophyta</taxon>
        <taxon>Spermatophyta</taxon>
        <taxon>Pinopsida</taxon>
        <taxon>Pinidae</taxon>
        <taxon>Conifers II</taxon>
        <taxon>Cupressales</taxon>
        <taxon>Taxaceae</taxon>
        <taxon>Taxus</taxon>
    </lineage>
</organism>
<evidence type="ECO:0000313" key="2">
    <source>
        <dbReference type="EMBL" id="KAH9293364.1"/>
    </source>
</evidence>
<feature type="non-terminal residue" evidence="2">
    <location>
        <position position="1"/>
    </location>
</feature>
<gene>
    <name evidence="2" type="ORF">KI387_041438</name>
</gene>
<accession>A0AA38F5S2</accession>
<name>A0AA38F5S2_TAXCH</name>
<comment type="caution">
    <text evidence="2">The sequence shown here is derived from an EMBL/GenBank/DDBJ whole genome shotgun (WGS) entry which is preliminary data.</text>
</comment>